<feature type="domain" description="Protein UNC80 central region" evidence="2">
    <location>
        <begin position="789"/>
        <end position="895"/>
    </location>
</feature>
<sequence>MAPLINDHHKFVFSSTFMSYTKTLYKILFLLDLSSCIFWFQYRAPDVLCFCAPVKQRRAKLPYVSLVKKPATHSSTYSMKTSEPPGIIPPPKPPRTDLAVLSSLQKEKEKRINLTKQESSLSKQESITAKPSVGNNGSLQLNFSSENFVDRPPKDSELQVLRRRLAAKTLLKNFFFVLEGKIFIPIIVQTHIFCNICYADYLSDFEKEEPIFFFYLFFFCKGFKNCCFQYTNDPTKATYMDVAVIRCLLIKHWSEDGVYWALKYLLNRLTEIEAYLNTEGFLRSRSNSVPVLPRCRICRVDTVSGSMAGVRSSNDHLSSAKEYYPEALGSSNFIERDGRFSYMVVMQALNLVMERFFGIRICELALSICDVILGMTGIDQEKFFSENIKVILRSYLWLGCPHGCNEGMRTAQADFLRIKARTLFALMHRINPEIFTQTVVDQVKEYNIQNLVDVMHAITGFCKVDTGISMMHLLAVEKTSPNYWNHFNESLKGIEGNVVDVLFKPSVTRLANAFEEIMQPENMSLYHDVRAYVIFVQEHHGNPFRRVALSALLDGRNLKTTNSFKSQFNLWQILFIQNSFGNAFQRCFQSLNADESDAESCPSTPRNASYGGDDTATATISSISISQSNLKKKSGGKLHFGMLHPEIGNRKPSGPNLGIPPRKLVNLKGIQDGVKRFAFLLEASWPGSFPDSALIAALLDLKSPVLARAALILECTYYVHRCNNNDWPEWIRSTGGRQLSFVGFNNALGNRGTPSATRQMHSLQRNAGRCFYQWAVQVWFWTILLGLFELMIRDDLEDFFDEGIVNDDTGEACPPALLLLACFLLREITAFLRETFQTIPRARPSKTLLGPVYDKMTSNRRWSILSTTFYPQQQHSGSVQSIIDLNSAHYRQFRKLAQGRQRLLRKSPMATLQGPDTSSKTLIGVINGFDFDCTHERYCTPLCFERAYRQCFRLSEALRKVYGEDLPPEGRLDKRKAAIESWNARQKSLRNSLHRHTGFSQRRESAAVRQGAMLDKTPMALRSLLIEKLAEIEDGRESRDSDDLIEVSQLQSKVPPSPKLNFLKSQGLNIAHSPLSALLCCCLILADEHYKEILKVAWHLLVHSDTNVVASAASIFIVASVRCPENVLSLMHNELTHQNADVRTSAIRRFHALWRNRFHVWLTMEDGAQLSFKVPPPGIDFTLPSPPIGVNQATVIDPPWMPHVKTKVEELSLKEEEEQATRQTIMTMTRTRRKQKQEMVKRAMRDAEERQSILRQSFPLRATPIVQQAAYEPALFHHQLPNISEGLSEEGHLVSAQMPVAQPLFPSSILSIVPTLIEMLDDMQVDSNGISVSDSARRVIWLCIVEDPALFLRHFLEKLTNRDRQEYLMSLLRKLILRFQPLPNQTAYSLLNYLFGFVMYYVRSPCPGSFKAIGNALSLIWLVAPYVQGLYFKDLKQTLRKEQCDQALLISANVPSAKKIIVNGPDDEIGGIPCQFPIYEETQFQQILTDSLEFFNVPDDEADSYFLVDKKKNIVHNPAFYVRDFYFFHRSFYPQLSLVKLNVEESQMRIRQMSFIQRFIEIGKILLTHNALRHTPENVIPQRIFFLHDEFTHLPSFPRKCLETCFGMYNGPMGRELYAMDAMHKFAWAELMSNMFEKMENSFMYDDLHLFINVINGVTLMHCENINILRCCLATYLSMAVRFTTLFASQGFFLMMPTVLRCYCQRQTNSLLCRSIEFVCRQFYILHRKPFFLQMAGAAATILDMNDNDFEINPMKIKAKYFFKLLIQMENMSSMEDPLEILELVNGPKPLKAVDMCYRDDPNTFSILTDGIASCITVCAFAPESRRSYQMLLVLQAILPHFVDWAERETTQQKSNVSVVKHELTVYNTLCVEIKALINCCDVLARGRTFDLSSSATDRGRSFGTESPQFYDPPTDDSKAQPKYFRSTTVELHRDSFLKPRDALLVLAATFIEKVTPRLRELSKLAPSEHHRIIEMLDYKCHMKLCEIALSLFKLVPEDYNVMCCLGLQKYFLIILPVTDWSAEGNRAPLNKLLNRLDKTMQKIGKKMLLRRRINWSAISNWLSGLYKTLNAYPYINLSSLFQSITQRCLRLMVGDPTMDDSSQTALHNLTPSTVLHPTAPPPFFCDVVLKLVSFLIQALDQVFLATGSFDFLSTYFKKNRAEVVLCRVLIPLFILQLISDAPRFQWKDLEFCLNFMQNAITPTLCKHSLAPAPSSTLIPATARNSTIHGYRQGSVTVAGGHSATVTVQPLVRETVCQTIFLALKVMMVVFQTTLSSHWSKIAKLTKDLISKKMGGAALYSFADFVVDVNLPISLLILPILQNKVNQKPASEHEARWQMEFKERVSRMGARLPPTVHSSHVLLNELAQELHTMTEEFSARLMGIKIYSLTTPSVCKPDVIG</sequence>
<dbReference type="PANTHER" id="PTHR31781:SF1">
    <property type="entry name" value="PROTEIN UNC-80 HOMOLOG"/>
    <property type="match status" value="1"/>
</dbReference>
<dbReference type="Proteomes" id="UP000274131">
    <property type="component" value="Unassembled WGS sequence"/>
</dbReference>
<dbReference type="OrthoDB" id="5584001at2759"/>
<reference evidence="6" key="1">
    <citation type="submission" date="2016-04" db="UniProtKB">
        <authorList>
            <consortium name="WormBaseParasite"/>
        </authorList>
    </citation>
    <scope>IDENTIFICATION</scope>
</reference>
<evidence type="ECO:0000259" key="3">
    <source>
        <dbReference type="Pfam" id="PF20262"/>
    </source>
</evidence>
<dbReference type="SUPFAM" id="SSF48371">
    <property type="entry name" value="ARM repeat"/>
    <property type="match status" value="1"/>
</dbReference>
<feature type="domain" description="Protein UNC80 central region" evidence="2">
    <location>
        <begin position="920"/>
        <end position="1278"/>
    </location>
</feature>
<dbReference type="GO" id="GO:0030424">
    <property type="term" value="C:axon"/>
    <property type="evidence" value="ECO:0007669"/>
    <property type="project" value="TreeGrafter"/>
</dbReference>
<dbReference type="PANTHER" id="PTHR31781">
    <property type="entry name" value="UNC80"/>
    <property type="match status" value="1"/>
</dbReference>
<evidence type="ECO:0000313" key="6">
    <source>
        <dbReference type="WBParaSite" id="EVEC_0000364301-mRNA-1"/>
    </source>
</evidence>
<organism evidence="6">
    <name type="scientific">Enterobius vermicularis</name>
    <name type="common">Human pinworm</name>
    <dbReference type="NCBI Taxonomy" id="51028"/>
    <lineage>
        <taxon>Eukaryota</taxon>
        <taxon>Metazoa</taxon>
        <taxon>Ecdysozoa</taxon>
        <taxon>Nematoda</taxon>
        <taxon>Chromadorea</taxon>
        <taxon>Rhabditida</taxon>
        <taxon>Spirurina</taxon>
        <taxon>Oxyuridomorpha</taxon>
        <taxon>Oxyuroidea</taxon>
        <taxon>Oxyuridae</taxon>
        <taxon>Enterobius</taxon>
    </lineage>
</organism>
<gene>
    <name evidence="4" type="ORF">EVEC_LOCUS3351</name>
</gene>
<dbReference type="Pfam" id="PF19424">
    <property type="entry name" value="UNC80"/>
    <property type="match status" value="3"/>
</dbReference>
<keyword evidence="5" id="KW-1185">Reference proteome</keyword>
<feature type="domain" description="Protein UNC80 central region" evidence="2">
    <location>
        <begin position="662"/>
        <end position="777"/>
    </location>
</feature>
<dbReference type="EMBL" id="UXUI01007573">
    <property type="protein sequence ID" value="VDD88208.1"/>
    <property type="molecule type" value="Genomic_DNA"/>
</dbReference>
<dbReference type="STRING" id="51028.A0A158Q9Z6"/>
<feature type="region of interest" description="Disordered" evidence="1">
    <location>
        <begin position="1897"/>
        <end position="1918"/>
    </location>
</feature>
<dbReference type="GO" id="GO:0005261">
    <property type="term" value="F:monoatomic cation channel activity"/>
    <property type="evidence" value="ECO:0007669"/>
    <property type="project" value="TreeGrafter"/>
</dbReference>
<evidence type="ECO:0000256" key="1">
    <source>
        <dbReference type="SAM" id="MobiDB-lite"/>
    </source>
</evidence>
<dbReference type="Pfam" id="PF20262">
    <property type="entry name" value="UNC80_C"/>
    <property type="match status" value="1"/>
</dbReference>
<dbReference type="InterPro" id="IPR045852">
    <property type="entry name" value="UNC80_central"/>
</dbReference>
<accession>A0A158Q9Z6</accession>
<dbReference type="GO" id="GO:0055080">
    <property type="term" value="P:monoatomic cation homeostasis"/>
    <property type="evidence" value="ECO:0007669"/>
    <property type="project" value="TreeGrafter"/>
</dbReference>
<name>A0A158Q9Z6_ENTVE</name>
<proteinExistence type="predicted"/>
<evidence type="ECO:0000313" key="4">
    <source>
        <dbReference type="EMBL" id="VDD88208.1"/>
    </source>
</evidence>
<reference evidence="4 5" key="2">
    <citation type="submission" date="2018-10" db="EMBL/GenBank/DDBJ databases">
        <authorList>
            <consortium name="Pathogen Informatics"/>
        </authorList>
    </citation>
    <scope>NUCLEOTIDE SEQUENCE [LARGE SCALE GENOMIC DNA]</scope>
</reference>
<dbReference type="WBParaSite" id="EVEC_0000364301-mRNA-1">
    <property type="protein sequence ID" value="EVEC_0000364301-mRNA-1"/>
    <property type="gene ID" value="EVEC_0000364301"/>
</dbReference>
<feature type="domain" description="Protein UNC80 C-terminal" evidence="3">
    <location>
        <begin position="1293"/>
        <end position="2376"/>
    </location>
</feature>
<dbReference type="InterPro" id="IPR016024">
    <property type="entry name" value="ARM-type_fold"/>
</dbReference>
<evidence type="ECO:0000259" key="2">
    <source>
        <dbReference type="Pfam" id="PF19424"/>
    </source>
</evidence>
<protein>
    <submittedName>
        <fullName evidence="6">Ras-GEF domain-containing protein</fullName>
    </submittedName>
</protein>
<evidence type="ECO:0000313" key="5">
    <source>
        <dbReference type="Proteomes" id="UP000274131"/>
    </source>
</evidence>
<dbReference type="InterPro" id="IPR046460">
    <property type="entry name" value="UNC80_C"/>
</dbReference>
<dbReference type="GO" id="GO:0034703">
    <property type="term" value="C:cation channel complex"/>
    <property type="evidence" value="ECO:0007669"/>
    <property type="project" value="TreeGrafter"/>
</dbReference>